<dbReference type="PANTHER" id="PTHR43479">
    <property type="entry name" value="ACREF/ENVCD OPERON REPRESSOR-RELATED"/>
    <property type="match status" value="1"/>
</dbReference>
<evidence type="ECO:0000313" key="2">
    <source>
        <dbReference type="EMBL" id="QNU67742.1"/>
    </source>
</evidence>
<proteinExistence type="predicted"/>
<dbReference type="RefSeq" id="WP_137698183.1">
    <property type="nucleotide sequence ID" value="NZ_CP061336.1"/>
</dbReference>
<dbReference type="OrthoDB" id="9812993at2"/>
<dbReference type="EMBL" id="CP061336">
    <property type="protein sequence ID" value="QNU67742.1"/>
    <property type="molecule type" value="Genomic_DNA"/>
</dbReference>
<dbReference type="Pfam" id="PF00440">
    <property type="entry name" value="TetR_N"/>
    <property type="match status" value="1"/>
</dbReference>
<sequence>MPKNLSNVKEDILLVTRQLLKDTGYTSLSIRQIAAKCGVALGTVYNYYNSKNEIVAEILGNEWNLMLRKIEQQTKAYAKAIDKLEIVFNELKYFMNNVHGFWFDTYPMGNDTNMSVCEIKEKKLLLRNQLSEKIYSFIVLDKLNTDEARNICNTISVILIAYSNDNIDFCILKSSLSALIKEIENLK</sequence>
<dbReference type="Gene3D" id="1.10.357.10">
    <property type="entry name" value="Tetracycline Repressor, domain 2"/>
    <property type="match status" value="1"/>
</dbReference>
<keyword evidence="3" id="KW-1185">Reference proteome</keyword>
<dbReference type="InterPro" id="IPR001647">
    <property type="entry name" value="HTH_TetR"/>
</dbReference>
<dbReference type="KEGG" id="rher:EHE19_004565"/>
<reference evidence="2 3" key="1">
    <citation type="submission" date="2020-09" db="EMBL/GenBank/DDBJ databases">
        <title>Characterization and genome sequencing of Ruminiclostridium sp. nov. MA18.</title>
        <authorList>
            <person name="Rettenmaier R."/>
            <person name="Kowollik M.-L."/>
            <person name="Liebl W."/>
            <person name="Zverlov V."/>
        </authorList>
    </citation>
    <scope>NUCLEOTIDE SEQUENCE [LARGE SCALE GENOMIC DNA]</scope>
    <source>
        <strain evidence="2 3">MA18</strain>
    </source>
</reference>
<dbReference type="GO" id="GO:0003677">
    <property type="term" value="F:DNA binding"/>
    <property type="evidence" value="ECO:0007669"/>
    <property type="project" value="UniProtKB-UniRule"/>
</dbReference>
<keyword evidence="1" id="KW-0238">DNA-binding</keyword>
<dbReference type="PANTHER" id="PTHR43479:SF20">
    <property type="entry name" value="HTH TETR-TYPE DOMAIN-CONTAINING PROTEIN"/>
    <property type="match status" value="1"/>
</dbReference>
<evidence type="ECO:0000256" key="1">
    <source>
        <dbReference type="ARBA" id="ARBA00023125"/>
    </source>
</evidence>
<dbReference type="AlphaFoldDB" id="A0A4U7JGX4"/>
<dbReference type="PRINTS" id="PR00455">
    <property type="entry name" value="HTHTETR"/>
</dbReference>
<accession>A0A4U7JGX4</accession>
<dbReference type="PROSITE" id="PS50977">
    <property type="entry name" value="HTH_TETR_2"/>
    <property type="match status" value="1"/>
</dbReference>
<dbReference type="InterPro" id="IPR009057">
    <property type="entry name" value="Homeodomain-like_sf"/>
</dbReference>
<dbReference type="SUPFAM" id="SSF46689">
    <property type="entry name" value="Homeodomain-like"/>
    <property type="match status" value="1"/>
</dbReference>
<gene>
    <name evidence="2" type="ORF">EHE19_004565</name>
</gene>
<evidence type="ECO:0000313" key="3">
    <source>
        <dbReference type="Proteomes" id="UP000306409"/>
    </source>
</evidence>
<dbReference type="InterPro" id="IPR050624">
    <property type="entry name" value="HTH-type_Tx_Regulator"/>
</dbReference>
<name>A0A4U7JGX4_9FIRM</name>
<dbReference type="Proteomes" id="UP000306409">
    <property type="component" value="Chromosome"/>
</dbReference>
<organism evidence="2 3">
    <name type="scientific">Ruminiclostridium herbifermentans</name>
    <dbReference type="NCBI Taxonomy" id="2488810"/>
    <lineage>
        <taxon>Bacteria</taxon>
        <taxon>Bacillati</taxon>
        <taxon>Bacillota</taxon>
        <taxon>Clostridia</taxon>
        <taxon>Eubacteriales</taxon>
        <taxon>Oscillospiraceae</taxon>
        <taxon>Ruminiclostridium</taxon>
    </lineage>
</organism>
<protein>
    <submittedName>
        <fullName evidence="2">TetR/AcrR family transcriptional regulator</fullName>
    </submittedName>
</protein>